<feature type="compositionally biased region" description="Low complexity" evidence="1">
    <location>
        <begin position="49"/>
        <end position="58"/>
    </location>
</feature>
<sequence>MSDVTSMGRPITVRRSSAYATTTGVSLPKAGAVLPGAGVALPPQPGAPAGPAREAATGSPRAVVRDLRGRAGRGPRRLVFSAGDVVVVSGLPGSGKSTLMRRAVAGPRVDSQDTRDRWAARVPRRIPYALYRPLVRVAHYAHLLRTLRAGTGVVVHDCGTQPWVRRWLARAAARRGATLHLLLLDVPAPVALDGQRARGRGVSRYAFARHRRTVGRLVRAAESGELPRGCGSAVLLDRRAAGELRDLGFEGEGG</sequence>
<dbReference type="RefSeq" id="WP_229878465.1">
    <property type="nucleotide sequence ID" value="NZ_BMSQ01000001.1"/>
</dbReference>
<dbReference type="Pfam" id="PF13671">
    <property type="entry name" value="AAA_33"/>
    <property type="match status" value="1"/>
</dbReference>
<organism evidence="2 3">
    <name type="scientific">Streptomyces spectabilis</name>
    <dbReference type="NCBI Taxonomy" id="68270"/>
    <lineage>
        <taxon>Bacteria</taxon>
        <taxon>Bacillati</taxon>
        <taxon>Actinomycetota</taxon>
        <taxon>Actinomycetes</taxon>
        <taxon>Kitasatosporales</taxon>
        <taxon>Streptomycetaceae</taxon>
        <taxon>Streptomyces</taxon>
    </lineage>
</organism>
<keyword evidence="3" id="KW-1185">Reference proteome</keyword>
<dbReference type="GO" id="GO:0016301">
    <property type="term" value="F:kinase activity"/>
    <property type="evidence" value="ECO:0007669"/>
    <property type="project" value="UniProtKB-KW"/>
</dbReference>
<reference evidence="2 3" key="1">
    <citation type="submission" date="2020-08" db="EMBL/GenBank/DDBJ databases">
        <title>Genomic Encyclopedia of Type Strains, Phase III (KMG-III): the genomes of soil and plant-associated and newly described type strains.</title>
        <authorList>
            <person name="Whitman W."/>
        </authorList>
    </citation>
    <scope>NUCLEOTIDE SEQUENCE [LARGE SCALE GENOMIC DNA]</scope>
    <source>
        <strain evidence="2 3">CECT 3146</strain>
    </source>
</reference>
<gene>
    <name evidence="2" type="ORF">FHS40_003442</name>
</gene>
<dbReference type="EMBL" id="JACHJD010000005">
    <property type="protein sequence ID" value="MBB5104358.1"/>
    <property type="molecule type" value="Genomic_DNA"/>
</dbReference>
<evidence type="ECO:0000256" key="1">
    <source>
        <dbReference type="SAM" id="MobiDB-lite"/>
    </source>
</evidence>
<evidence type="ECO:0000313" key="2">
    <source>
        <dbReference type="EMBL" id="MBB5104358.1"/>
    </source>
</evidence>
<dbReference type="Gene3D" id="3.40.50.300">
    <property type="entry name" value="P-loop containing nucleotide triphosphate hydrolases"/>
    <property type="match status" value="1"/>
</dbReference>
<keyword evidence="2" id="KW-0418">Kinase</keyword>
<feature type="region of interest" description="Disordered" evidence="1">
    <location>
        <begin position="42"/>
        <end position="62"/>
    </location>
</feature>
<dbReference type="AlphaFoldDB" id="A0A7W8ATQ9"/>
<accession>A0A7W8ATQ9</accession>
<name>A0A7W8ATQ9_STRST</name>
<evidence type="ECO:0000313" key="3">
    <source>
        <dbReference type="Proteomes" id="UP000549009"/>
    </source>
</evidence>
<proteinExistence type="predicted"/>
<comment type="caution">
    <text evidence="2">The sequence shown here is derived from an EMBL/GenBank/DDBJ whole genome shotgun (WGS) entry which is preliminary data.</text>
</comment>
<dbReference type="InterPro" id="IPR027417">
    <property type="entry name" value="P-loop_NTPase"/>
</dbReference>
<dbReference type="Proteomes" id="UP000549009">
    <property type="component" value="Unassembled WGS sequence"/>
</dbReference>
<keyword evidence="2" id="KW-0808">Transferase</keyword>
<dbReference type="SUPFAM" id="SSF52540">
    <property type="entry name" value="P-loop containing nucleoside triphosphate hydrolases"/>
    <property type="match status" value="1"/>
</dbReference>
<protein>
    <submittedName>
        <fullName evidence="2">Putative kinase</fullName>
    </submittedName>
</protein>